<name>V7BDV6_PHAVU</name>
<protein>
    <submittedName>
        <fullName evidence="1">Uncharacterized protein</fullName>
    </submittedName>
</protein>
<reference evidence="2" key="1">
    <citation type="journal article" date="2014" name="Nat. Genet.">
        <title>A reference genome for common bean and genome-wide analysis of dual domestications.</title>
        <authorList>
            <person name="Schmutz J."/>
            <person name="McClean P.E."/>
            <person name="Mamidi S."/>
            <person name="Wu G.A."/>
            <person name="Cannon S.B."/>
            <person name="Grimwood J."/>
            <person name="Jenkins J."/>
            <person name="Shu S."/>
            <person name="Song Q."/>
            <person name="Chavarro C."/>
            <person name="Torres-Torres M."/>
            <person name="Geffroy V."/>
            <person name="Moghaddam S.M."/>
            <person name="Gao D."/>
            <person name="Abernathy B."/>
            <person name="Barry K."/>
            <person name="Blair M."/>
            <person name="Brick M.A."/>
            <person name="Chovatia M."/>
            <person name="Gepts P."/>
            <person name="Goodstein D.M."/>
            <person name="Gonzales M."/>
            <person name="Hellsten U."/>
            <person name="Hyten D.L."/>
            <person name="Jia G."/>
            <person name="Kelly J.D."/>
            <person name="Kudrna D."/>
            <person name="Lee R."/>
            <person name="Richard M.M."/>
            <person name="Miklas P.N."/>
            <person name="Osorno J.M."/>
            <person name="Rodrigues J."/>
            <person name="Thareau V."/>
            <person name="Urrea C.A."/>
            <person name="Wang M."/>
            <person name="Yu Y."/>
            <person name="Zhang M."/>
            <person name="Wing R.A."/>
            <person name="Cregan P.B."/>
            <person name="Rokhsar D.S."/>
            <person name="Jackson S.A."/>
        </authorList>
    </citation>
    <scope>NUCLEOTIDE SEQUENCE [LARGE SCALE GENOMIC DNA]</scope>
    <source>
        <strain evidence="2">cv. G19833</strain>
    </source>
</reference>
<dbReference type="OMA" id="FLYHSIN"/>
<dbReference type="AlphaFoldDB" id="V7BDV6"/>
<gene>
    <name evidence="1" type="ORF">PHAVU_007G044400g</name>
</gene>
<proteinExistence type="predicted"/>
<dbReference type="EMBL" id="CM002294">
    <property type="protein sequence ID" value="ESW15103.1"/>
    <property type="molecule type" value="Genomic_DNA"/>
</dbReference>
<dbReference type="Proteomes" id="UP000000226">
    <property type="component" value="Chromosome 7"/>
</dbReference>
<sequence length="59" mass="6904">MQQVDLTSTNRRKTLNLFLRNIQAVDSIAADKYIRTSAANIRNFELRLEVLQKEQLELI</sequence>
<evidence type="ECO:0000313" key="1">
    <source>
        <dbReference type="EMBL" id="ESW15103.1"/>
    </source>
</evidence>
<dbReference type="SMR" id="V7BDV6"/>
<accession>V7BDV6</accession>
<organism evidence="1 2">
    <name type="scientific">Phaseolus vulgaris</name>
    <name type="common">Kidney bean</name>
    <name type="synonym">French bean</name>
    <dbReference type="NCBI Taxonomy" id="3885"/>
    <lineage>
        <taxon>Eukaryota</taxon>
        <taxon>Viridiplantae</taxon>
        <taxon>Streptophyta</taxon>
        <taxon>Embryophyta</taxon>
        <taxon>Tracheophyta</taxon>
        <taxon>Spermatophyta</taxon>
        <taxon>Magnoliopsida</taxon>
        <taxon>eudicotyledons</taxon>
        <taxon>Gunneridae</taxon>
        <taxon>Pentapetalae</taxon>
        <taxon>rosids</taxon>
        <taxon>fabids</taxon>
        <taxon>Fabales</taxon>
        <taxon>Fabaceae</taxon>
        <taxon>Papilionoideae</taxon>
        <taxon>50 kb inversion clade</taxon>
        <taxon>NPAAA clade</taxon>
        <taxon>indigoferoid/millettioid clade</taxon>
        <taxon>Phaseoleae</taxon>
        <taxon>Phaseolus</taxon>
    </lineage>
</organism>
<evidence type="ECO:0000313" key="2">
    <source>
        <dbReference type="Proteomes" id="UP000000226"/>
    </source>
</evidence>
<dbReference type="Gramene" id="ESW15103">
    <property type="protein sequence ID" value="ESW15103"/>
    <property type="gene ID" value="PHAVU_007G044400g"/>
</dbReference>
<keyword evidence="2" id="KW-1185">Reference proteome</keyword>